<reference evidence="1" key="1">
    <citation type="submission" date="2020-04" db="EMBL/GenBank/DDBJ databases">
        <authorList>
            <person name="Chiriac C."/>
            <person name="Salcher M."/>
            <person name="Ghai R."/>
            <person name="Kavagutti S V."/>
        </authorList>
    </citation>
    <scope>NUCLEOTIDE SEQUENCE</scope>
</reference>
<accession>A0A6J5MSS5</accession>
<organism evidence="1">
    <name type="scientific">uncultured Caudovirales phage</name>
    <dbReference type="NCBI Taxonomy" id="2100421"/>
    <lineage>
        <taxon>Viruses</taxon>
        <taxon>Duplodnaviria</taxon>
        <taxon>Heunggongvirae</taxon>
        <taxon>Uroviricota</taxon>
        <taxon>Caudoviricetes</taxon>
        <taxon>Peduoviridae</taxon>
        <taxon>Maltschvirus</taxon>
        <taxon>Maltschvirus maltsch</taxon>
    </lineage>
</organism>
<sequence>MGKTIKFKSDMRDLNANTLEMDLDVYEPYLDGEKFVELTLTSKPKYGPNPEDYDSGVGLCMMFNKITVQDLINELMQLKNKM</sequence>
<dbReference type="EMBL" id="LR796506">
    <property type="protein sequence ID" value="CAB4148907.1"/>
    <property type="molecule type" value="Genomic_DNA"/>
</dbReference>
<evidence type="ECO:0000313" key="1">
    <source>
        <dbReference type="EMBL" id="CAB4148907.1"/>
    </source>
</evidence>
<proteinExistence type="predicted"/>
<name>A0A6J5MSS5_9CAUD</name>
<protein>
    <submittedName>
        <fullName evidence="1">Uncharacterized protein</fullName>
    </submittedName>
</protein>
<gene>
    <name evidence="1" type="ORF">UFOVP535_32</name>
</gene>